<sequence length="398" mass="41516">MRFGPPAGRWFLVLALVVVSLNLRGPIVAVSPVLEDIQRDLEITAGSAGLLTSIPVLCFAAVSPLVAVFARRLGVDLTITISLVVLAVGVAIRPWAGFGLLVAGTIMIGAAIAVGNVLIPVLVRRDFPERPGPLLSASTTSLIISATIPAVLTAPLASVIGWRAALAIWACLVVVALAIWSAATQTNRQHQVSPTTPEHDAPTARTPPKPVWRNRSAWELGLFFGIQSFLFYAATAWLPTMLRDAGGLDATAAGTALSVFQLIGIAGAIAVPVLIRRREVRYTVVVVLSVLWVIFLAGLLVAPQAWPVLCALGGLAQGGCLAMGLSLIALRSTTSDAARRVSAMVQTVAYCFSAPGPVVIGGISMTTNGWTTPFSMLIALSIACGVLGIRAASPRSIM</sequence>
<dbReference type="Gene3D" id="1.20.1250.20">
    <property type="entry name" value="MFS general substrate transporter like domains"/>
    <property type="match status" value="2"/>
</dbReference>
<feature type="transmembrane region" description="Helical" evidence="2">
    <location>
        <begin position="134"/>
        <end position="154"/>
    </location>
</feature>
<feature type="transmembrane region" description="Helical" evidence="2">
    <location>
        <begin position="217"/>
        <end position="238"/>
    </location>
</feature>
<evidence type="ECO:0000256" key="1">
    <source>
        <dbReference type="SAM" id="MobiDB-lite"/>
    </source>
</evidence>
<dbReference type="RefSeq" id="WP_162450935.1">
    <property type="nucleotide sequence ID" value="NZ_WLZY01000004.1"/>
</dbReference>
<dbReference type="EMBL" id="WLZY01000004">
    <property type="protein sequence ID" value="NDL58266.1"/>
    <property type="molecule type" value="Genomic_DNA"/>
</dbReference>
<dbReference type="InterPro" id="IPR036259">
    <property type="entry name" value="MFS_trans_sf"/>
</dbReference>
<organism evidence="3 4">
    <name type="scientific">Phytoactinopolyspora mesophila</name>
    <dbReference type="NCBI Taxonomy" id="2650750"/>
    <lineage>
        <taxon>Bacteria</taxon>
        <taxon>Bacillati</taxon>
        <taxon>Actinomycetota</taxon>
        <taxon>Actinomycetes</taxon>
        <taxon>Jiangellales</taxon>
        <taxon>Jiangellaceae</taxon>
        <taxon>Phytoactinopolyspora</taxon>
    </lineage>
</organism>
<gene>
    <name evidence="3" type="ORF">F7O44_14415</name>
</gene>
<evidence type="ECO:0000313" key="3">
    <source>
        <dbReference type="EMBL" id="NDL58266.1"/>
    </source>
</evidence>
<reference evidence="3 4" key="1">
    <citation type="submission" date="2019-11" db="EMBL/GenBank/DDBJ databases">
        <authorList>
            <person name="Li X.-J."/>
            <person name="Feng X.-M."/>
        </authorList>
    </citation>
    <scope>NUCLEOTIDE SEQUENCE [LARGE SCALE GENOMIC DNA]</scope>
    <source>
        <strain evidence="3 4">XMNu-373</strain>
    </source>
</reference>
<keyword evidence="2" id="KW-0812">Transmembrane</keyword>
<dbReference type="AlphaFoldDB" id="A0A7K3M4U1"/>
<dbReference type="GO" id="GO:0022857">
    <property type="term" value="F:transmembrane transporter activity"/>
    <property type="evidence" value="ECO:0007669"/>
    <property type="project" value="InterPro"/>
</dbReference>
<dbReference type="PANTHER" id="PTHR23523:SF2">
    <property type="entry name" value="2-NITROIMIDAZOLE TRANSPORTER"/>
    <property type="match status" value="1"/>
</dbReference>
<evidence type="ECO:0000313" key="4">
    <source>
        <dbReference type="Proteomes" id="UP000460435"/>
    </source>
</evidence>
<keyword evidence="2" id="KW-0472">Membrane</keyword>
<dbReference type="Proteomes" id="UP000460435">
    <property type="component" value="Unassembled WGS sequence"/>
</dbReference>
<feature type="region of interest" description="Disordered" evidence="1">
    <location>
        <begin position="188"/>
        <end position="208"/>
    </location>
</feature>
<feature type="transmembrane region" description="Helical" evidence="2">
    <location>
        <begin position="306"/>
        <end position="330"/>
    </location>
</feature>
<dbReference type="Pfam" id="PF07690">
    <property type="entry name" value="MFS_1"/>
    <property type="match status" value="1"/>
</dbReference>
<keyword evidence="2" id="KW-1133">Transmembrane helix</keyword>
<feature type="transmembrane region" description="Helical" evidence="2">
    <location>
        <begin position="45"/>
        <end position="66"/>
    </location>
</feature>
<feature type="transmembrane region" description="Helical" evidence="2">
    <location>
        <begin position="73"/>
        <end position="92"/>
    </location>
</feature>
<dbReference type="InterPro" id="IPR052524">
    <property type="entry name" value="MFS_Cyanate_Porter"/>
</dbReference>
<dbReference type="PANTHER" id="PTHR23523">
    <property type="match status" value="1"/>
</dbReference>
<accession>A0A7K3M4U1</accession>
<feature type="transmembrane region" description="Helical" evidence="2">
    <location>
        <begin position="98"/>
        <end position="122"/>
    </location>
</feature>
<evidence type="ECO:0000256" key="2">
    <source>
        <dbReference type="SAM" id="Phobius"/>
    </source>
</evidence>
<keyword evidence="4" id="KW-1185">Reference proteome</keyword>
<protein>
    <submittedName>
        <fullName evidence="3">MFS transporter</fullName>
    </submittedName>
</protein>
<feature type="transmembrane region" description="Helical" evidence="2">
    <location>
        <begin position="250"/>
        <end position="275"/>
    </location>
</feature>
<dbReference type="SUPFAM" id="SSF103473">
    <property type="entry name" value="MFS general substrate transporter"/>
    <property type="match status" value="1"/>
</dbReference>
<feature type="transmembrane region" description="Helical" evidence="2">
    <location>
        <begin position="342"/>
        <end position="364"/>
    </location>
</feature>
<name>A0A7K3M4U1_9ACTN</name>
<feature type="transmembrane region" description="Helical" evidence="2">
    <location>
        <begin position="370"/>
        <end position="389"/>
    </location>
</feature>
<dbReference type="InterPro" id="IPR011701">
    <property type="entry name" value="MFS"/>
</dbReference>
<comment type="caution">
    <text evidence="3">The sequence shown here is derived from an EMBL/GenBank/DDBJ whole genome shotgun (WGS) entry which is preliminary data.</text>
</comment>
<proteinExistence type="predicted"/>
<feature type="transmembrane region" description="Helical" evidence="2">
    <location>
        <begin position="160"/>
        <end position="180"/>
    </location>
</feature>
<feature type="transmembrane region" description="Helical" evidence="2">
    <location>
        <begin position="282"/>
        <end position="300"/>
    </location>
</feature>